<evidence type="ECO:0000256" key="5">
    <source>
        <dbReference type="NCBIfam" id="TIGR00168"/>
    </source>
</evidence>
<dbReference type="InterPro" id="IPR001288">
    <property type="entry name" value="Translation_initiation_fac_3"/>
</dbReference>
<dbReference type="InterPro" id="IPR036787">
    <property type="entry name" value="T_IF-3_N_sf"/>
</dbReference>
<dbReference type="AlphaFoldDB" id="A0A832EDL9"/>
<evidence type="ECO:0000256" key="1">
    <source>
        <dbReference type="ARBA" id="ARBA00005439"/>
    </source>
</evidence>
<dbReference type="Gene3D" id="3.10.20.80">
    <property type="entry name" value="Translation initiation factor 3 (IF-3), N-terminal domain"/>
    <property type="match status" value="1"/>
</dbReference>
<dbReference type="Pfam" id="PF00707">
    <property type="entry name" value="IF3_C"/>
    <property type="match status" value="1"/>
</dbReference>
<dbReference type="Gene3D" id="3.30.110.10">
    <property type="entry name" value="Translation initiation factor 3 (IF-3), C-terminal domain"/>
    <property type="match status" value="1"/>
</dbReference>
<keyword evidence="4" id="KW-0963">Cytoplasm</keyword>
<feature type="domain" description="Translation initiation factor 3 C-terminal" evidence="7">
    <location>
        <begin position="84"/>
        <end position="169"/>
    </location>
</feature>
<comment type="subcellular location">
    <subcellularLocation>
        <location evidence="4 6">Cytoplasm</location>
    </subcellularLocation>
</comment>
<dbReference type="InterPro" id="IPR036788">
    <property type="entry name" value="T_IF-3_C_sf"/>
</dbReference>
<proteinExistence type="inferred from homology"/>
<dbReference type="PANTHER" id="PTHR10938">
    <property type="entry name" value="TRANSLATION INITIATION FACTOR IF-3"/>
    <property type="match status" value="1"/>
</dbReference>
<accession>A0A832EDL9</accession>
<feature type="domain" description="Translation initiation factor 3 N-terminal" evidence="8">
    <location>
        <begin position="8"/>
        <end position="77"/>
    </location>
</feature>
<evidence type="ECO:0000256" key="6">
    <source>
        <dbReference type="RuleBase" id="RU000646"/>
    </source>
</evidence>
<dbReference type="FunFam" id="3.30.110.10:FF:000001">
    <property type="entry name" value="Translation initiation factor IF-3"/>
    <property type="match status" value="1"/>
</dbReference>
<gene>
    <name evidence="4" type="primary">infC</name>
    <name evidence="9" type="ORF">ENS06_09020</name>
</gene>
<dbReference type="GO" id="GO:0032790">
    <property type="term" value="P:ribosome disassembly"/>
    <property type="evidence" value="ECO:0007669"/>
    <property type="project" value="TreeGrafter"/>
</dbReference>
<comment type="subunit">
    <text evidence="4 6">Monomer.</text>
</comment>
<keyword evidence="2 4" id="KW-0396">Initiation factor</keyword>
<organism evidence="9">
    <name type="scientific">Desulfacinum infernum</name>
    <dbReference type="NCBI Taxonomy" id="35837"/>
    <lineage>
        <taxon>Bacteria</taxon>
        <taxon>Pseudomonadati</taxon>
        <taxon>Thermodesulfobacteriota</taxon>
        <taxon>Syntrophobacteria</taxon>
        <taxon>Syntrophobacterales</taxon>
        <taxon>Syntrophobacteraceae</taxon>
        <taxon>Desulfacinum</taxon>
    </lineage>
</organism>
<sequence length="170" mass="19522">MKKEQENVNEKIRARQVRVIGADGSQLGIMSLQDALDAAREEGLDLVEVAPNADPPVCKIMDYGKFRYQQSKRSQEAKKKQTVIQVKEVKLRPKTDDHDIQTKLRHIRRFLAQKDKAKVTVIFRGREIAFKDRGEMVLQKVLDELKDEVVVEMPPKMEGRNLVMILAPKS</sequence>
<comment type="similarity">
    <text evidence="1 4 6">Belongs to the IF-3 family.</text>
</comment>
<dbReference type="GO" id="GO:0003743">
    <property type="term" value="F:translation initiation factor activity"/>
    <property type="evidence" value="ECO:0007669"/>
    <property type="project" value="UniProtKB-UniRule"/>
</dbReference>
<dbReference type="GO" id="GO:0043022">
    <property type="term" value="F:ribosome binding"/>
    <property type="evidence" value="ECO:0007669"/>
    <property type="project" value="UniProtKB-ARBA"/>
</dbReference>
<comment type="caution">
    <text evidence="9">The sequence shown here is derived from an EMBL/GenBank/DDBJ whole genome shotgun (WGS) entry which is preliminary data.</text>
</comment>
<dbReference type="GO" id="GO:0016020">
    <property type="term" value="C:membrane"/>
    <property type="evidence" value="ECO:0007669"/>
    <property type="project" value="TreeGrafter"/>
</dbReference>
<comment type="function">
    <text evidence="4 6">IF-3 binds to the 30S ribosomal subunit and shifts the equilibrium between 70S ribosomes and their 50S and 30S subunits in favor of the free subunits, thus enhancing the availability of 30S subunits on which protein synthesis initiation begins.</text>
</comment>
<evidence type="ECO:0000256" key="4">
    <source>
        <dbReference type="HAMAP-Rule" id="MF_00080"/>
    </source>
</evidence>
<dbReference type="PANTHER" id="PTHR10938:SF0">
    <property type="entry name" value="TRANSLATION INITIATION FACTOR IF-3, MITOCHONDRIAL"/>
    <property type="match status" value="1"/>
</dbReference>
<evidence type="ECO:0000256" key="3">
    <source>
        <dbReference type="ARBA" id="ARBA00022917"/>
    </source>
</evidence>
<dbReference type="InterPro" id="IPR019814">
    <property type="entry name" value="Translation_initiation_fac_3_N"/>
</dbReference>
<protein>
    <recommendedName>
        <fullName evidence="4 5">Translation initiation factor IF-3</fullName>
    </recommendedName>
</protein>
<evidence type="ECO:0000259" key="8">
    <source>
        <dbReference type="Pfam" id="PF05198"/>
    </source>
</evidence>
<dbReference type="SUPFAM" id="SSF55200">
    <property type="entry name" value="Translation initiation factor IF3, C-terminal domain"/>
    <property type="match status" value="1"/>
</dbReference>
<dbReference type="PROSITE" id="PS00938">
    <property type="entry name" value="IF3"/>
    <property type="match status" value="1"/>
</dbReference>
<dbReference type="SUPFAM" id="SSF54364">
    <property type="entry name" value="Translation initiation factor IF3, N-terminal domain"/>
    <property type="match status" value="1"/>
</dbReference>
<evidence type="ECO:0000256" key="2">
    <source>
        <dbReference type="ARBA" id="ARBA00022540"/>
    </source>
</evidence>
<name>A0A832EDL9_9BACT</name>
<dbReference type="Pfam" id="PF05198">
    <property type="entry name" value="IF3_N"/>
    <property type="match status" value="1"/>
</dbReference>
<reference evidence="9" key="1">
    <citation type="journal article" date="2020" name="mSystems">
        <title>Genome- and Community-Level Interaction Insights into Carbon Utilization and Element Cycling Functions of Hydrothermarchaeota in Hydrothermal Sediment.</title>
        <authorList>
            <person name="Zhou Z."/>
            <person name="Liu Y."/>
            <person name="Xu W."/>
            <person name="Pan J."/>
            <person name="Luo Z.H."/>
            <person name="Li M."/>
        </authorList>
    </citation>
    <scope>NUCLEOTIDE SEQUENCE [LARGE SCALE GENOMIC DNA]</scope>
    <source>
        <strain evidence="9">SpSt-456</strain>
    </source>
</reference>
<dbReference type="GO" id="GO:0005829">
    <property type="term" value="C:cytosol"/>
    <property type="evidence" value="ECO:0007669"/>
    <property type="project" value="TreeGrafter"/>
</dbReference>
<dbReference type="EMBL" id="DSTK01000026">
    <property type="protein sequence ID" value="HFK97446.1"/>
    <property type="molecule type" value="Genomic_DNA"/>
</dbReference>
<evidence type="ECO:0000313" key="9">
    <source>
        <dbReference type="EMBL" id="HFK97446.1"/>
    </source>
</evidence>
<dbReference type="HAMAP" id="MF_00080">
    <property type="entry name" value="IF_3"/>
    <property type="match status" value="1"/>
</dbReference>
<evidence type="ECO:0000259" key="7">
    <source>
        <dbReference type="Pfam" id="PF00707"/>
    </source>
</evidence>
<keyword evidence="3 4" id="KW-0648">Protein biosynthesis</keyword>
<dbReference type="FunFam" id="3.10.20.80:FF:000001">
    <property type="entry name" value="Translation initiation factor IF-3"/>
    <property type="match status" value="1"/>
</dbReference>
<dbReference type="InterPro" id="IPR019813">
    <property type="entry name" value="Translation_initiation_fac3_CS"/>
</dbReference>
<dbReference type="InterPro" id="IPR019815">
    <property type="entry name" value="Translation_initiation_fac_3_C"/>
</dbReference>
<dbReference type="NCBIfam" id="TIGR00168">
    <property type="entry name" value="infC"/>
    <property type="match status" value="1"/>
</dbReference>